<dbReference type="EMBL" id="BAABJK010000009">
    <property type="protein sequence ID" value="GAA4974785.1"/>
    <property type="molecule type" value="Genomic_DNA"/>
</dbReference>
<dbReference type="InterPro" id="IPR011652">
    <property type="entry name" value="MORN_2"/>
</dbReference>
<keyword evidence="1" id="KW-0732">Signal</keyword>
<comment type="caution">
    <text evidence="2">The sequence shown here is derived from an EMBL/GenBank/DDBJ whole genome shotgun (WGS) entry which is preliminary data.</text>
</comment>
<dbReference type="Pfam" id="PF07661">
    <property type="entry name" value="MORN_2"/>
    <property type="match status" value="3"/>
</dbReference>
<reference evidence="3" key="1">
    <citation type="journal article" date="2019" name="Int. J. Syst. Evol. Microbiol.">
        <title>The Global Catalogue of Microorganisms (GCM) 10K type strain sequencing project: providing services to taxonomists for standard genome sequencing and annotation.</title>
        <authorList>
            <consortium name="The Broad Institute Genomics Platform"/>
            <consortium name="The Broad Institute Genome Sequencing Center for Infectious Disease"/>
            <person name="Wu L."/>
            <person name="Ma J."/>
        </authorList>
    </citation>
    <scope>NUCLEOTIDE SEQUENCE [LARGE SCALE GENOMIC DNA]</scope>
    <source>
        <strain evidence="3">JCM 18287</strain>
    </source>
</reference>
<dbReference type="Proteomes" id="UP001501692">
    <property type="component" value="Unassembled WGS sequence"/>
</dbReference>
<feature type="signal peptide" evidence="1">
    <location>
        <begin position="1"/>
        <end position="19"/>
    </location>
</feature>
<dbReference type="PANTHER" id="PTHR33706">
    <property type="entry name" value="MORN VARIANT REPEAT PROTEIN"/>
    <property type="match status" value="1"/>
</dbReference>
<evidence type="ECO:0000313" key="3">
    <source>
        <dbReference type="Proteomes" id="UP001501692"/>
    </source>
</evidence>
<evidence type="ECO:0000256" key="1">
    <source>
        <dbReference type="SAM" id="SignalP"/>
    </source>
</evidence>
<organism evidence="2 3">
    <name type="scientific">Algibacter aquimarinus</name>
    <dbReference type="NCBI Taxonomy" id="1136748"/>
    <lineage>
        <taxon>Bacteria</taxon>
        <taxon>Pseudomonadati</taxon>
        <taxon>Bacteroidota</taxon>
        <taxon>Flavobacteriia</taxon>
        <taxon>Flavobacteriales</taxon>
        <taxon>Flavobacteriaceae</taxon>
        <taxon>Algibacter</taxon>
    </lineage>
</organism>
<dbReference type="RefSeq" id="WP_345169756.1">
    <property type="nucleotide sequence ID" value="NZ_BAABJK010000009.1"/>
</dbReference>
<evidence type="ECO:0008006" key="4">
    <source>
        <dbReference type="Google" id="ProtNLM"/>
    </source>
</evidence>
<keyword evidence="3" id="KW-1185">Reference proteome</keyword>
<accession>A0ABP9HNW1</accession>
<dbReference type="SUPFAM" id="SSF82185">
    <property type="entry name" value="Histone H3 K4-specific methyltransferase SET7/9 N-terminal domain"/>
    <property type="match status" value="2"/>
</dbReference>
<protein>
    <recommendedName>
        <fullName evidence="4">Toxin-antitoxin system YwqK family antitoxin</fullName>
    </recommendedName>
</protein>
<feature type="chain" id="PRO_5045668933" description="Toxin-antitoxin system YwqK family antitoxin" evidence="1">
    <location>
        <begin position="20"/>
        <end position="233"/>
    </location>
</feature>
<proteinExistence type="predicted"/>
<dbReference type="Gene3D" id="2.20.110.10">
    <property type="entry name" value="Histone H3 K4-specific methyltransferase SET7/9 N-terminal domain"/>
    <property type="match status" value="3"/>
</dbReference>
<dbReference type="PANTHER" id="PTHR33706:SF1">
    <property type="entry name" value="TPR REPEAT PROTEIN"/>
    <property type="match status" value="1"/>
</dbReference>
<evidence type="ECO:0000313" key="2">
    <source>
        <dbReference type="EMBL" id="GAA4974785.1"/>
    </source>
</evidence>
<name>A0ABP9HNW1_9FLAO</name>
<gene>
    <name evidence="2" type="ORF">GCM10023315_26740</name>
</gene>
<sequence length="233" mass="27435">MKTIYNFLFLLSFSSIIFAQEVNQFDSNGKRDGVWKKNFENTKVLRYEGAFKNGKEIGLFKFYKNINKKAVLTATKQFNENDNIAQVKFYTSRGKVISEGQMDGKTYVGTWKYYQKNTEQLLTLEHFDASGKLEGERLVYYKNGQIAEKQNYKNGKLDGLALWYSERNIVLKEFLYENGELHGISKFYNPKGELIVEGKYKRSKKDGVWKYYENGTLKEEKDYTYVPKYKKKK</sequence>